<evidence type="ECO:0000259" key="1">
    <source>
        <dbReference type="PROSITE" id="PS51733"/>
    </source>
</evidence>
<dbReference type="Pfam" id="PF21948">
    <property type="entry name" value="LplA-B_cat"/>
    <property type="match status" value="1"/>
</dbReference>
<comment type="caution">
    <text evidence="2">The sequence shown here is derived from an EMBL/GenBank/DDBJ whole genome shotgun (WGS) entry which is preliminary data.</text>
</comment>
<keyword evidence="2" id="KW-0436">Ligase</keyword>
<dbReference type="Gene3D" id="3.30.390.50">
    <property type="entry name" value="CO dehydrogenase flavoprotein, C-terminal domain"/>
    <property type="match status" value="1"/>
</dbReference>
<dbReference type="EC" id="6.3.1.20" evidence="2"/>
<organism evidence="2 3">
    <name type="scientific">Spelaeicoccus albus</name>
    <dbReference type="NCBI Taxonomy" id="1280376"/>
    <lineage>
        <taxon>Bacteria</taxon>
        <taxon>Bacillati</taxon>
        <taxon>Actinomycetota</taxon>
        <taxon>Actinomycetes</taxon>
        <taxon>Micrococcales</taxon>
        <taxon>Brevibacteriaceae</taxon>
        <taxon>Spelaeicoccus</taxon>
    </lineage>
</organism>
<dbReference type="PANTHER" id="PTHR43679:SF2">
    <property type="entry name" value="OCTANOYL-[GCVH]:PROTEIN N-OCTANOYLTRANSFERASE"/>
    <property type="match status" value="1"/>
</dbReference>
<protein>
    <submittedName>
        <fullName evidence="2">Lipoate-protein ligase A</fullName>
        <ecNumber evidence="2">6.3.1.20</ecNumber>
    </submittedName>
</protein>
<dbReference type="AlphaFoldDB" id="A0A7Z0D2J8"/>
<reference evidence="2 3" key="1">
    <citation type="submission" date="2020-07" db="EMBL/GenBank/DDBJ databases">
        <title>Sequencing the genomes of 1000 actinobacteria strains.</title>
        <authorList>
            <person name="Klenk H.-P."/>
        </authorList>
    </citation>
    <scope>NUCLEOTIDE SEQUENCE [LARGE SCALE GENOMIC DNA]</scope>
    <source>
        <strain evidence="2 3">DSM 26341</strain>
    </source>
</reference>
<name>A0A7Z0D2J8_9MICO</name>
<dbReference type="PANTHER" id="PTHR43679">
    <property type="entry name" value="OCTANOYLTRANSFERASE LIPM-RELATED"/>
    <property type="match status" value="1"/>
</dbReference>
<dbReference type="Gene3D" id="3.30.930.10">
    <property type="entry name" value="Bira Bifunctional Protein, Domain 2"/>
    <property type="match status" value="1"/>
</dbReference>
<proteinExistence type="predicted"/>
<dbReference type="PROSITE" id="PS51733">
    <property type="entry name" value="BPL_LPL_CATALYTIC"/>
    <property type="match status" value="1"/>
</dbReference>
<feature type="domain" description="BPL/LPL catalytic" evidence="1">
    <location>
        <begin position="128"/>
        <end position="320"/>
    </location>
</feature>
<dbReference type="EMBL" id="JACBZP010000001">
    <property type="protein sequence ID" value="NYI67704.1"/>
    <property type="molecule type" value="Genomic_DNA"/>
</dbReference>
<dbReference type="InterPro" id="IPR045864">
    <property type="entry name" value="aa-tRNA-synth_II/BPL/LPL"/>
</dbReference>
<accession>A0A7Z0D2J8</accession>
<sequence>MHGEYKVSGGKLVVIDVEVDNGTLRDVSVSGDFFLEPAAALEAINASLDGLSASSDPETFTDAVRGALPPDAVLTGFSPAAVTVALSRALGQATDWSEYDWQLIHGPVLTTAQNVALDEVLSQQVAAGKRLPTLRLWEWDDRAVVIGSFQSLRNEVNMPEARRHDVEIVRRISGGGAMFMEGGNCITYSLYLPAELVAGLSFVDAYSFLDDWVLAALAEIGVKAWYVPINDITSEHGKIGGAAQKRFGSGTVLHHVTMSYDIDADKMTDVLRVGKEKMSDKGHTSAKKRVDPLRRQTGMSRADIIDVMIATFKNRYGLTTSAITDEELALADERVAAKFAAPEWLERVP</sequence>
<dbReference type="CDD" id="cd16443">
    <property type="entry name" value="LplA"/>
    <property type="match status" value="1"/>
</dbReference>
<dbReference type="Proteomes" id="UP000539111">
    <property type="component" value="Unassembled WGS sequence"/>
</dbReference>
<dbReference type="RefSeq" id="WP_179427860.1">
    <property type="nucleotide sequence ID" value="NZ_JACBZP010000001.1"/>
</dbReference>
<dbReference type="InterPro" id="IPR004143">
    <property type="entry name" value="BPL_LPL_catalytic"/>
</dbReference>
<gene>
    <name evidence="2" type="ORF">BJY26_002010</name>
</gene>
<keyword evidence="3" id="KW-1185">Reference proteome</keyword>
<dbReference type="GO" id="GO:0016979">
    <property type="term" value="F:lipoate-protein ligase activity"/>
    <property type="evidence" value="ECO:0007669"/>
    <property type="project" value="UniProtKB-EC"/>
</dbReference>
<dbReference type="SUPFAM" id="SSF55681">
    <property type="entry name" value="Class II aaRS and biotin synthetases"/>
    <property type="match status" value="1"/>
</dbReference>
<evidence type="ECO:0000313" key="3">
    <source>
        <dbReference type="Proteomes" id="UP000539111"/>
    </source>
</evidence>
<dbReference type="InterPro" id="IPR050664">
    <property type="entry name" value="Octanoyltrans_LipM/LipL"/>
</dbReference>
<evidence type="ECO:0000313" key="2">
    <source>
        <dbReference type="EMBL" id="NYI67704.1"/>
    </source>
</evidence>